<dbReference type="Gene3D" id="1.10.510.10">
    <property type="entry name" value="Transferase(Phosphotransferase) domain 1"/>
    <property type="match status" value="1"/>
</dbReference>
<sequence length="231" mass="25147">DGVTPAAYFGGTLAYMSPEQLEAYNPAHERQPDSIDGRADVYSLGLLLWELLTLTRPFADLALPADWSLALLAMTSHRHEGLPAEDRARVPPGCPRMVVDVLLKCLEPNPEDRYQSAAELARELDLCLQPRAQSLLRAPHGVRSLMRRHPITATLAAIASTTPGSSSSKIFLILTKLYPQTEGAIFSAESLTLPCPYAPKEARITPLAGAHAPAPRRVPACMFPLRSYGRA</sequence>
<gene>
    <name evidence="6" type="ORF">LCGC14_0858370</name>
</gene>
<evidence type="ECO:0000256" key="2">
    <source>
        <dbReference type="ARBA" id="ARBA00022741"/>
    </source>
</evidence>
<organism evidence="6">
    <name type="scientific">marine sediment metagenome</name>
    <dbReference type="NCBI Taxonomy" id="412755"/>
    <lineage>
        <taxon>unclassified sequences</taxon>
        <taxon>metagenomes</taxon>
        <taxon>ecological metagenomes</taxon>
    </lineage>
</organism>
<dbReference type="PROSITE" id="PS50011">
    <property type="entry name" value="PROTEIN_KINASE_DOM"/>
    <property type="match status" value="1"/>
</dbReference>
<evidence type="ECO:0000256" key="3">
    <source>
        <dbReference type="ARBA" id="ARBA00022777"/>
    </source>
</evidence>
<feature type="non-terminal residue" evidence="6">
    <location>
        <position position="1"/>
    </location>
</feature>
<feature type="domain" description="Protein kinase" evidence="5">
    <location>
        <begin position="1"/>
        <end position="126"/>
    </location>
</feature>
<evidence type="ECO:0000259" key="5">
    <source>
        <dbReference type="PROSITE" id="PS50011"/>
    </source>
</evidence>
<dbReference type="PANTHER" id="PTHR43289:SF6">
    <property type="entry name" value="SERINE_THREONINE-PROTEIN KINASE NEKL-3"/>
    <property type="match status" value="1"/>
</dbReference>
<dbReference type="InterPro" id="IPR011009">
    <property type="entry name" value="Kinase-like_dom_sf"/>
</dbReference>
<name>A0A0F9SF87_9ZZZZ</name>
<keyword evidence="1" id="KW-0808">Transferase</keyword>
<dbReference type="PANTHER" id="PTHR43289">
    <property type="entry name" value="MITOGEN-ACTIVATED PROTEIN KINASE KINASE KINASE 20-RELATED"/>
    <property type="match status" value="1"/>
</dbReference>
<dbReference type="SUPFAM" id="SSF56112">
    <property type="entry name" value="Protein kinase-like (PK-like)"/>
    <property type="match status" value="1"/>
</dbReference>
<keyword evidence="3" id="KW-0418">Kinase</keyword>
<comment type="caution">
    <text evidence="6">The sequence shown here is derived from an EMBL/GenBank/DDBJ whole genome shotgun (WGS) entry which is preliminary data.</text>
</comment>
<dbReference type="GO" id="GO:0004674">
    <property type="term" value="F:protein serine/threonine kinase activity"/>
    <property type="evidence" value="ECO:0007669"/>
    <property type="project" value="TreeGrafter"/>
</dbReference>
<dbReference type="Pfam" id="PF00069">
    <property type="entry name" value="Pkinase"/>
    <property type="match status" value="1"/>
</dbReference>
<accession>A0A0F9SF87</accession>
<proteinExistence type="predicted"/>
<evidence type="ECO:0000256" key="1">
    <source>
        <dbReference type="ARBA" id="ARBA00022679"/>
    </source>
</evidence>
<dbReference type="InterPro" id="IPR000719">
    <property type="entry name" value="Prot_kinase_dom"/>
</dbReference>
<evidence type="ECO:0000256" key="4">
    <source>
        <dbReference type="ARBA" id="ARBA00022840"/>
    </source>
</evidence>
<keyword evidence="4" id="KW-0067">ATP-binding</keyword>
<dbReference type="AlphaFoldDB" id="A0A0F9SF87"/>
<reference evidence="6" key="1">
    <citation type="journal article" date="2015" name="Nature">
        <title>Complex archaea that bridge the gap between prokaryotes and eukaryotes.</title>
        <authorList>
            <person name="Spang A."/>
            <person name="Saw J.H."/>
            <person name="Jorgensen S.L."/>
            <person name="Zaremba-Niedzwiedzka K."/>
            <person name="Martijn J."/>
            <person name="Lind A.E."/>
            <person name="van Eijk R."/>
            <person name="Schleper C."/>
            <person name="Guy L."/>
            <person name="Ettema T.J."/>
        </authorList>
    </citation>
    <scope>NUCLEOTIDE SEQUENCE</scope>
</reference>
<dbReference type="GO" id="GO:0005524">
    <property type="term" value="F:ATP binding"/>
    <property type="evidence" value="ECO:0007669"/>
    <property type="project" value="UniProtKB-KW"/>
</dbReference>
<protein>
    <recommendedName>
        <fullName evidence="5">Protein kinase domain-containing protein</fullName>
    </recommendedName>
</protein>
<evidence type="ECO:0000313" key="6">
    <source>
        <dbReference type="EMBL" id="KKN28048.1"/>
    </source>
</evidence>
<keyword evidence="2" id="KW-0547">Nucleotide-binding</keyword>
<dbReference type="EMBL" id="LAZR01002594">
    <property type="protein sequence ID" value="KKN28048.1"/>
    <property type="molecule type" value="Genomic_DNA"/>
</dbReference>